<accession>A0A0F9WXV7</accession>
<comment type="caution">
    <text evidence="1">The sequence shown here is derived from an EMBL/GenBank/DDBJ whole genome shotgun (WGS) entry which is preliminary data.</text>
</comment>
<reference evidence="1" key="1">
    <citation type="journal article" date="2015" name="Nature">
        <title>Complex archaea that bridge the gap between prokaryotes and eukaryotes.</title>
        <authorList>
            <person name="Spang A."/>
            <person name="Saw J.H."/>
            <person name="Jorgensen S.L."/>
            <person name="Zaremba-Niedzwiedzka K."/>
            <person name="Martijn J."/>
            <person name="Lind A.E."/>
            <person name="van Eijk R."/>
            <person name="Schleper C."/>
            <person name="Guy L."/>
            <person name="Ettema T.J."/>
        </authorList>
    </citation>
    <scope>NUCLEOTIDE SEQUENCE</scope>
</reference>
<evidence type="ECO:0000313" key="1">
    <source>
        <dbReference type="EMBL" id="KKN83838.1"/>
    </source>
</evidence>
<protein>
    <submittedName>
        <fullName evidence="1">Uncharacterized protein</fullName>
    </submittedName>
</protein>
<organism evidence="1">
    <name type="scientific">marine sediment metagenome</name>
    <dbReference type="NCBI Taxonomy" id="412755"/>
    <lineage>
        <taxon>unclassified sequences</taxon>
        <taxon>metagenomes</taxon>
        <taxon>ecological metagenomes</taxon>
    </lineage>
</organism>
<sequence>MAFIHGFRSFSFARCFRTGLPVLAGAAGQHLHQTLQVEAVCRGISAARWMTETAKESLQAVAKGGPSVPHDGPAPDWDCTCGAYFYRTWEDVWMGGASAYAHVTCLGRTMLHSSGGRATTYSVDYLVAPKRPDDKVYLPVENADEARAQGLKIVHYPYNPYDFLLIASRWTFAEECVQSELLDRLALSLGVPVLEKTDLKGCPSCLIANKWREPREVTPRMYKDWFGESYHV</sequence>
<dbReference type="EMBL" id="LAZR01000179">
    <property type="protein sequence ID" value="KKN83838.1"/>
    <property type="molecule type" value="Genomic_DNA"/>
</dbReference>
<gene>
    <name evidence="1" type="ORF">LCGC14_0294910</name>
</gene>
<proteinExistence type="predicted"/>
<name>A0A0F9WXV7_9ZZZZ</name>
<dbReference type="AlphaFoldDB" id="A0A0F9WXV7"/>